<dbReference type="Proteomes" id="UP000005289">
    <property type="component" value="Chromosome"/>
</dbReference>
<keyword evidence="2" id="KW-1185">Reference proteome</keyword>
<proteinExistence type="predicted"/>
<dbReference type="HOGENOM" id="CLU_2721053_0_0_6"/>
<gene>
    <name evidence="1" type="ORF">THITH_16820</name>
</gene>
<evidence type="ECO:0000313" key="1">
    <source>
        <dbReference type="EMBL" id="AHF00314.1"/>
    </source>
</evidence>
<reference evidence="1 2" key="1">
    <citation type="submission" date="2013-12" db="EMBL/GenBank/DDBJ databases">
        <authorList>
            <consortium name="DOE Joint Genome Institute"/>
            <person name="Muyzer G."/>
            <person name="Huntemann M."/>
            <person name="Han J."/>
            <person name="Chen A."/>
            <person name="Kyrpides N."/>
            <person name="Mavromatis K."/>
            <person name="Markowitz V."/>
            <person name="Palaniappan K."/>
            <person name="Ivanova N."/>
            <person name="Schaumberg A."/>
            <person name="Pati A."/>
            <person name="Liolios K."/>
            <person name="Nordberg H.P."/>
            <person name="Cantor M.N."/>
            <person name="Hua S.X."/>
            <person name="Woyke T."/>
        </authorList>
    </citation>
    <scope>NUCLEOTIDE SEQUENCE [LARGE SCALE GENOMIC DNA]</scope>
    <source>
        <strain evidence="1 2">ARh 1</strain>
    </source>
</reference>
<protein>
    <submittedName>
        <fullName evidence="1">Uncharacterized protein</fullName>
    </submittedName>
</protein>
<dbReference type="EMBL" id="CP007029">
    <property type="protein sequence ID" value="AHF00314.1"/>
    <property type="molecule type" value="Genomic_DNA"/>
</dbReference>
<sequence length="72" mass="7650">MTAFGLFRPTPTSLSSAGVAARVMMVITNARRTVVFAREARSLGDHRVRTSASRAVAACTVVRTGFSLAEHA</sequence>
<dbReference type="AlphaFoldDB" id="W0DTJ6"/>
<evidence type="ECO:0000313" key="2">
    <source>
        <dbReference type="Proteomes" id="UP000005289"/>
    </source>
</evidence>
<dbReference type="KEGG" id="tti:THITH_16820"/>
<name>W0DTJ6_9GAMM</name>
<accession>W0DTJ6</accession>
<organism evidence="1 2">
    <name type="scientific">Thioalkalivibrio paradoxus ARh 1</name>
    <dbReference type="NCBI Taxonomy" id="713585"/>
    <lineage>
        <taxon>Bacteria</taxon>
        <taxon>Pseudomonadati</taxon>
        <taxon>Pseudomonadota</taxon>
        <taxon>Gammaproteobacteria</taxon>
        <taxon>Chromatiales</taxon>
        <taxon>Ectothiorhodospiraceae</taxon>
        <taxon>Thioalkalivibrio</taxon>
    </lineage>
</organism>